<organism evidence="1">
    <name type="scientific">Culicoides sonorensis</name>
    <name type="common">Biting midge</name>
    <dbReference type="NCBI Taxonomy" id="179676"/>
    <lineage>
        <taxon>Eukaryota</taxon>
        <taxon>Metazoa</taxon>
        <taxon>Ecdysozoa</taxon>
        <taxon>Arthropoda</taxon>
        <taxon>Hexapoda</taxon>
        <taxon>Insecta</taxon>
        <taxon>Pterygota</taxon>
        <taxon>Neoptera</taxon>
        <taxon>Endopterygota</taxon>
        <taxon>Diptera</taxon>
        <taxon>Nematocera</taxon>
        <taxon>Chironomoidea</taxon>
        <taxon>Ceratopogonidae</taxon>
        <taxon>Ceratopogoninae</taxon>
        <taxon>Culicoides</taxon>
        <taxon>Monoculicoides</taxon>
    </lineage>
</organism>
<dbReference type="PANTHER" id="PTHR33173">
    <property type="match status" value="1"/>
</dbReference>
<dbReference type="PANTHER" id="PTHR33173:SF2">
    <property type="entry name" value="MYND-TYPE DOMAIN-CONTAINING PROTEIN"/>
    <property type="match status" value="1"/>
</dbReference>
<evidence type="ECO:0000313" key="2">
    <source>
        <dbReference type="EMBL" id="SSX29579.1"/>
    </source>
</evidence>
<reference evidence="1" key="1">
    <citation type="submission" date="2018-04" db="EMBL/GenBank/DDBJ databases">
        <authorList>
            <person name="Go L.Y."/>
            <person name="Mitchell J.A."/>
        </authorList>
    </citation>
    <scope>NUCLEOTIDE SEQUENCE</scope>
    <source>
        <tissue evidence="1">Whole organism</tissue>
    </source>
</reference>
<evidence type="ECO:0000313" key="1">
    <source>
        <dbReference type="EMBL" id="SSX09856.1"/>
    </source>
</evidence>
<reference evidence="2" key="2">
    <citation type="submission" date="2018-07" db="EMBL/GenBank/DDBJ databases">
        <authorList>
            <person name="Quirk P.G."/>
            <person name="Krulwich T.A."/>
        </authorList>
    </citation>
    <scope>NUCLEOTIDE SEQUENCE</scope>
</reference>
<sequence>MANSYIEENLKINRVKNHINNIIPLSFTLNRVLLDLGVFSNFKFLSELDSEDIKNQIQTHIKEDWSRYQELFPLHYTSEKFKLNFVVLNQMNECAKYVKDKGALFFEKLKKGDLVYHDHPNYIKEVVEFLKREKNNCSILIQVLENIQSGKNEFTPELKQISLYIYLMVGPSVYTFFHHNLGLPSLTTIKKIYSSNYENIEEGELRVNGLCDFLKLNNLPKIVALSEDATKVIPKIEWDPSTNQLIGFKPHLNENGMNIRGLFKASSAKDVFDYFKSEQPTNYLYVIMAQPLTDKAPAFPLYVSGQPDFKKDDVDKRINFIISELNKRDIEVLLYSSDGDNRLLNTMLKTSKIGNQSEKLPNGWLEYFFADPYPKVCAIQDPNHVANKLKNRYYKKSNPLIFGNGQHASYSDLICLDQLNLKSVTGLSRTDLLNADPMSAKQAIKISSEEHLIPKLYYQTKDLFIVRIWKNILPRLEILLQALIIFNILGISSESFISMNAYECLEINAHNMLIIIKKLRDEGKQQYFLPWLYQSQTCEGLFRILRSMSTTMSTVVNFSVRDVLFRLKKLEIKHYLEKSLPHIGLKFPSAEDNGNNTITCDFLPSDEDLHKIVLEARTNAMNEMKSLIGETVFLNDTKCNLKPVLDTSISNFKNQEDIEIEESLIDILERADNDYDDDLENEVVSDFELLKQCEGVLTDESRLGGEISNNCFELLDSNKSKFYVNKKTFLWLLNNNHHVSADRMLRFQSVNTKINDMYRMSDPGLTRLNDLNRLDLIIINGRIGKIVDFRYIFDGKQKKPKISEYTFKGEKVDLKKSKNIGVLCNYYKLIKDKDIFFLVPSIKKDKSTFVSVADYETHIPHPEFKNGNLYYNQIIGKTIFDKIKYNN</sequence>
<dbReference type="VEuPathDB" id="VectorBase:CSON001478"/>
<name>A0A336KZP4_CULSO</name>
<proteinExistence type="predicted"/>
<dbReference type="EMBL" id="UFQS01001229">
    <property type="protein sequence ID" value="SSX09856.1"/>
    <property type="molecule type" value="Genomic_DNA"/>
</dbReference>
<dbReference type="OMA" id="HIGHENA"/>
<dbReference type="EMBL" id="UFQT01001229">
    <property type="protein sequence ID" value="SSX29579.1"/>
    <property type="molecule type" value="Genomic_DNA"/>
</dbReference>
<protein>
    <submittedName>
        <fullName evidence="1">CSON001478 protein</fullName>
    </submittedName>
</protein>
<accession>A0A336KZP4</accession>
<dbReference type="AlphaFoldDB" id="A0A336KZP4"/>
<gene>
    <name evidence="1" type="primary">CSON001478</name>
</gene>